<protein>
    <submittedName>
        <fullName evidence="3">CHAD domain-containing protein</fullName>
    </submittedName>
</protein>
<evidence type="ECO:0000313" key="3">
    <source>
        <dbReference type="EMBL" id="MFC5549886.1"/>
    </source>
</evidence>
<dbReference type="PANTHER" id="PTHR39569:SF1">
    <property type="entry name" value="INORGANIC TRIPHOSPHATASE"/>
    <property type="match status" value="1"/>
</dbReference>
<dbReference type="PANTHER" id="PTHR39569">
    <property type="entry name" value="INORGANIC TRIPHOSPHATASE"/>
    <property type="match status" value="1"/>
</dbReference>
<comment type="caution">
    <text evidence="3">The sequence shown here is derived from an EMBL/GenBank/DDBJ whole genome shotgun (WGS) entry which is preliminary data.</text>
</comment>
<dbReference type="Gene3D" id="2.40.320.10">
    <property type="entry name" value="Hypothetical Protein Pfu-838710-001"/>
    <property type="match status" value="1"/>
</dbReference>
<dbReference type="PROSITE" id="PS51708">
    <property type="entry name" value="CHAD"/>
    <property type="match status" value="1"/>
</dbReference>
<dbReference type="EMBL" id="JBHSMZ010000010">
    <property type="protein sequence ID" value="MFC5549886.1"/>
    <property type="molecule type" value="Genomic_DNA"/>
</dbReference>
<dbReference type="SMART" id="SM00880">
    <property type="entry name" value="CHAD"/>
    <property type="match status" value="1"/>
</dbReference>
<dbReference type="InterPro" id="IPR023577">
    <property type="entry name" value="CYTH_domain"/>
</dbReference>
<feature type="domain" description="CYTH" evidence="1">
    <location>
        <begin position="1"/>
        <end position="207"/>
    </location>
</feature>
<gene>
    <name evidence="3" type="ORF">ACFPO9_15325</name>
</gene>
<keyword evidence="4" id="KW-1185">Reference proteome</keyword>
<dbReference type="Proteomes" id="UP001596086">
    <property type="component" value="Unassembled WGS sequence"/>
</dbReference>
<dbReference type="PROSITE" id="PS51707">
    <property type="entry name" value="CYTH"/>
    <property type="match status" value="1"/>
</dbReference>
<dbReference type="InterPro" id="IPR033469">
    <property type="entry name" value="CYTH-like_dom_sf"/>
</dbReference>
<name>A0ABW0RYF8_9BURK</name>
<dbReference type="SMART" id="SM01118">
    <property type="entry name" value="CYTH"/>
    <property type="match status" value="1"/>
</dbReference>
<dbReference type="Pfam" id="PF05235">
    <property type="entry name" value="CHAD"/>
    <property type="match status" value="1"/>
</dbReference>
<evidence type="ECO:0000313" key="4">
    <source>
        <dbReference type="Proteomes" id="UP001596086"/>
    </source>
</evidence>
<accession>A0ABW0RYF8</accession>
<dbReference type="InterPro" id="IPR039013">
    <property type="entry name" value="YgiF"/>
</dbReference>
<evidence type="ECO:0000259" key="2">
    <source>
        <dbReference type="PROSITE" id="PS51708"/>
    </source>
</evidence>
<dbReference type="InterPro" id="IPR007899">
    <property type="entry name" value="CHAD_dom"/>
</dbReference>
<dbReference type="CDD" id="cd07756">
    <property type="entry name" value="CYTH-like_Pase_CHAD"/>
    <property type="match status" value="1"/>
</dbReference>
<dbReference type="RefSeq" id="WP_379771979.1">
    <property type="nucleotide sequence ID" value="NZ_JBHSMZ010000010.1"/>
</dbReference>
<dbReference type="InterPro" id="IPR038186">
    <property type="entry name" value="CHAD_dom_sf"/>
</dbReference>
<dbReference type="Gene3D" id="1.40.20.10">
    <property type="entry name" value="CHAD domain"/>
    <property type="match status" value="1"/>
</dbReference>
<organism evidence="3 4">
    <name type="scientific">Massilia aerilata</name>
    <dbReference type="NCBI Taxonomy" id="453817"/>
    <lineage>
        <taxon>Bacteria</taxon>
        <taxon>Pseudomonadati</taxon>
        <taxon>Pseudomonadota</taxon>
        <taxon>Betaproteobacteria</taxon>
        <taxon>Burkholderiales</taxon>
        <taxon>Oxalobacteraceae</taxon>
        <taxon>Telluria group</taxon>
        <taxon>Massilia</taxon>
    </lineage>
</organism>
<dbReference type="Pfam" id="PF01928">
    <property type="entry name" value="CYTH"/>
    <property type="match status" value="1"/>
</dbReference>
<proteinExistence type="predicted"/>
<reference evidence="4" key="1">
    <citation type="journal article" date="2019" name="Int. J. Syst. Evol. Microbiol.">
        <title>The Global Catalogue of Microorganisms (GCM) 10K type strain sequencing project: providing services to taxonomists for standard genome sequencing and annotation.</title>
        <authorList>
            <consortium name="The Broad Institute Genomics Platform"/>
            <consortium name="The Broad Institute Genome Sequencing Center for Infectious Disease"/>
            <person name="Wu L."/>
            <person name="Ma J."/>
        </authorList>
    </citation>
    <scope>NUCLEOTIDE SEQUENCE [LARGE SCALE GENOMIC DNA]</scope>
    <source>
        <strain evidence="4">CGMCC 4.5798</strain>
    </source>
</reference>
<sequence length="506" mass="55731">MECEIKLALDTASVSQIKKLPLLRPQGSPRPVEREHVDRYFDTADFTLWQHGFALRVRSAGTRHVQTLKGGGTVVAGLHRRVELEEEVSSDDPDRELFARQLKEALPALAKKFSAHEAALAPVFTNKVKRAAWLLDLADGGQVECALDTGELQRGDRAVPVRELELEMKQGDPARLYALARQVHEAVPVRIENVSKAERGYAMAGSVAPRAVKATAVALKRKASMGEALAGILRNCVEQMQANEQGVLAGEVESLHQMRVGLRRLRAAMAMVRNMVQLPEALAGDVEWLAGELGDARNWDVFIESLLPGLPVPDEHKPALARVEVAAREEAERHRARVRAAVGGPRYTGLMLGLGAWIAGEGWRAEGPPVGALERKVGKTAPRLVQHAAARVRKRARGVDLQHPETLHRVRIAAKKERYAREFFEALSHGKKEARRHDMLSGMQDELGSLNDGVVARELVGQLRERVPQELALLGFIEGVLAARALETLPRAGKHVRRKLRARAGF</sequence>
<dbReference type="SUPFAM" id="SSF55154">
    <property type="entry name" value="CYTH-like phosphatases"/>
    <property type="match status" value="1"/>
</dbReference>
<evidence type="ECO:0000259" key="1">
    <source>
        <dbReference type="PROSITE" id="PS51707"/>
    </source>
</evidence>
<feature type="domain" description="CHAD" evidence="2">
    <location>
        <begin position="222"/>
        <end position="498"/>
    </location>
</feature>